<feature type="coiled-coil region" evidence="2">
    <location>
        <begin position="87"/>
        <end position="121"/>
    </location>
</feature>
<dbReference type="PANTHER" id="PTHR31529:SF23">
    <property type="entry name" value="LOB DOMAIN-CONTAINING PROTEIN 16"/>
    <property type="match status" value="1"/>
</dbReference>
<keyword evidence="4" id="KW-1185">Reference proteome</keyword>
<gene>
    <name evidence="5" type="primary">LOC104601099</name>
</gene>
<dbReference type="RefSeq" id="XP_010262592.1">
    <property type="nucleotide sequence ID" value="XM_010264290.2"/>
</dbReference>
<dbReference type="PANTHER" id="PTHR31529">
    <property type="entry name" value="LOB DOMAIN CONTAINING PROTEIN"/>
    <property type="match status" value="1"/>
</dbReference>
<dbReference type="Pfam" id="PF03195">
    <property type="entry name" value="LOB"/>
    <property type="match status" value="1"/>
</dbReference>
<evidence type="ECO:0000256" key="2">
    <source>
        <dbReference type="SAM" id="Coils"/>
    </source>
</evidence>
<feature type="domain" description="LOB" evidence="3">
    <location>
        <begin position="6"/>
        <end position="108"/>
    </location>
</feature>
<protein>
    <submittedName>
        <fullName evidence="5">LOB domain-containing protein 33-like</fullName>
    </submittedName>
</protein>
<name>A0A1U8A7P0_NELNU</name>
<dbReference type="eggNOG" id="ENOG502RYXG">
    <property type="taxonomic scope" value="Eukaryota"/>
</dbReference>
<proteinExistence type="inferred from homology"/>
<keyword evidence="2" id="KW-0175">Coiled coil</keyword>
<dbReference type="GO" id="GO:0005634">
    <property type="term" value="C:nucleus"/>
    <property type="evidence" value="ECO:0000318"/>
    <property type="project" value="GO_Central"/>
</dbReference>
<evidence type="ECO:0000259" key="3">
    <source>
        <dbReference type="PROSITE" id="PS50891"/>
    </source>
</evidence>
<evidence type="ECO:0000256" key="1">
    <source>
        <dbReference type="ARBA" id="ARBA00005474"/>
    </source>
</evidence>
<organism evidence="4 5">
    <name type="scientific">Nelumbo nucifera</name>
    <name type="common">Sacred lotus</name>
    <dbReference type="NCBI Taxonomy" id="4432"/>
    <lineage>
        <taxon>Eukaryota</taxon>
        <taxon>Viridiplantae</taxon>
        <taxon>Streptophyta</taxon>
        <taxon>Embryophyta</taxon>
        <taxon>Tracheophyta</taxon>
        <taxon>Spermatophyta</taxon>
        <taxon>Magnoliopsida</taxon>
        <taxon>Proteales</taxon>
        <taxon>Nelumbonaceae</taxon>
        <taxon>Nelumbo</taxon>
    </lineage>
</organism>
<dbReference type="KEGG" id="nnu:104601099"/>
<dbReference type="PROSITE" id="PS50891">
    <property type="entry name" value="LOB"/>
    <property type="match status" value="1"/>
</dbReference>
<evidence type="ECO:0000313" key="5">
    <source>
        <dbReference type="RefSeq" id="XP_010262592.1"/>
    </source>
</evidence>
<dbReference type="GeneID" id="104601099"/>
<reference evidence="5" key="1">
    <citation type="submission" date="2025-08" db="UniProtKB">
        <authorList>
            <consortium name="RefSeq"/>
        </authorList>
    </citation>
    <scope>IDENTIFICATION</scope>
</reference>
<dbReference type="OMA" id="NCEMRIS"/>
<accession>A0A1U8A7P0</accession>
<dbReference type="AlphaFoldDB" id="A0A1U8A7P0"/>
<dbReference type="InterPro" id="IPR004883">
    <property type="entry name" value="LOB"/>
</dbReference>
<dbReference type="GO" id="GO:0009755">
    <property type="term" value="P:hormone-mediated signaling pathway"/>
    <property type="evidence" value="ECO:0000318"/>
    <property type="project" value="GO_Central"/>
</dbReference>
<dbReference type="OrthoDB" id="1840682at2759"/>
<dbReference type="InParanoid" id="A0A1U8A7P0"/>
<evidence type="ECO:0000313" key="4">
    <source>
        <dbReference type="Proteomes" id="UP000189703"/>
    </source>
</evidence>
<dbReference type="GO" id="GO:0045893">
    <property type="term" value="P:positive regulation of DNA-templated transcription"/>
    <property type="evidence" value="ECO:0000318"/>
    <property type="project" value="GO_Central"/>
</dbReference>
<sequence>MTGVGSSCGACKFLRRKCSNGCVFAPYFCYEQGANHFAAIHKVFGASNVSKLLSHLPVHNRSEAAITISYEALARMRDPIYGCVAHILALQQQVVNLQEEIEFLENQVANLANDAVSHQSSQQATSEPDYWFQFSSQRDPMDAQYCLNQQPLHHPSNAAVNATSTLMLDNDEMNAQLPPLYMLDNQSSSYCHSATSPDALERILSMGMQQEILPTDPWFGNAT</sequence>
<dbReference type="Proteomes" id="UP000189703">
    <property type="component" value="Unplaced"/>
</dbReference>
<comment type="similarity">
    <text evidence="1">Belongs to the LOB domain-containing protein family.</text>
</comment>